<organism evidence="3 4">
    <name type="scientific">Actinomortierella ambigua</name>
    <dbReference type="NCBI Taxonomy" id="1343610"/>
    <lineage>
        <taxon>Eukaryota</taxon>
        <taxon>Fungi</taxon>
        <taxon>Fungi incertae sedis</taxon>
        <taxon>Mucoromycota</taxon>
        <taxon>Mortierellomycotina</taxon>
        <taxon>Mortierellomycetes</taxon>
        <taxon>Mortierellales</taxon>
        <taxon>Mortierellaceae</taxon>
        <taxon>Actinomortierella</taxon>
    </lineage>
</organism>
<evidence type="ECO:0000256" key="1">
    <source>
        <dbReference type="ARBA" id="ARBA00038090"/>
    </source>
</evidence>
<dbReference type="OrthoDB" id="48036at2759"/>
<dbReference type="InterPro" id="IPR052436">
    <property type="entry name" value="LTO1_adapter"/>
</dbReference>
<reference evidence="3" key="1">
    <citation type="journal article" date="2020" name="Fungal Divers.">
        <title>Resolving the Mortierellaceae phylogeny through synthesis of multi-gene phylogenetics and phylogenomics.</title>
        <authorList>
            <person name="Vandepol N."/>
            <person name="Liber J."/>
            <person name="Desiro A."/>
            <person name="Na H."/>
            <person name="Kennedy M."/>
            <person name="Barry K."/>
            <person name="Grigoriev I.V."/>
            <person name="Miller A.N."/>
            <person name="O'Donnell K."/>
            <person name="Stajich J.E."/>
            <person name="Bonito G."/>
        </authorList>
    </citation>
    <scope>NUCLEOTIDE SEQUENCE</scope>
    <source>
        <strain evidence="3">BC1065</strain>
    </source>
</reference>
<evidence type="ECO:0000313" key="3">
    <source>
        <dbReference type="EMBL" id="KAG0264469.1"/>
    </source>
</evidence>
<evidence type="ECO:0000313" key="4">
    <source>
        <dbReference type="Proteomes" id="UP000807716"/>
    </source>
</evidence>
<dbReference type="Proteomes" id="UP000807716">
    <property type="component" value="Unassembled WGS sequence"/>
</dbReference>
<comment type="caution">
    <text evidence="3">The sequence shown here is derived from an EMBL/GenBank/DDBJ whole genome shotgun (WGS) entry which is preliminary data.</text>
</comment>
<evidence type="ECO:0000259" key="2">
    <source>
        <dbReference type="Pfam" id="PF09811"/>
    </source>
</evidence>
<sequence>MAVDQHISTVLNLDDLVHLENMFVEFGREDGIRAGQRSGAIEGRVMGCEKGFELSREVGYYEGCAILWHALALQDPERFSVRSCKKIESLLELIRTYPRENNLDDDIIALLDKIRGKFKVVASALQASQRYAEAPASKLIY</sequence>
<accession>A0A9P6QB53</accession>
<gene>
    <name evidence="3" type="ORF">DFQ27_001206</name>
</gene>
<protein>
    <recommendedName>
        <fullName evidence="2">Essential protein Yae1 N-terminal domain-containing protein</fullName>
    </recommendedName>
</protein>
<feature type="domain" description="Essential protein Yae1 N-terminal" evidence="2">
    <location>
        <begin position="29"/>
        <end position="65"/>
    </location>
</feature>
<comment type="similarity">
    <text evidence="1">Belongs to the LTO1 family.</text>
</comment>
<dbReference type="InterPro" id="IPR019191">
    <property type="entry name" value="Essential_protein_Yae1_N"/>
</dbReference>
<dbReference type="EMBL" id="JAAAJB010000139">
    <property type="protein sequence ID" value="KAG0264469.1"/>
    <property type="molecule type" value="Genomic_DNA"/>
</dbReference>
<proteinExistence type="inferred from homology"/>
<dbReference type="AlphaFoldDB" id="A0A9P6QB53"/>
<keyword evidence="4" id="KW-1185">Reference proteome</keyword>
<dbReference type="Pfam" id="PF09811">
    <property type="entry name" value="Yae1_N"/>
    <property type="match status" value="1"/>
</dbReference>
<dbReference type="PANTHER" id="PTHR28532:SF1">
    <property type="entry name" value="ORAL CANCER OVEREXPRESSED 1"/>
    <property type="match status" value="1"/>
</dbReference>
<dbReference type="PANTHER" id="PTHR28532">
    <property type="entry name" value="GEO13458P1"/>
    <property type="match status" value="1"/>
</dbReference>
<name>A0A9P6QB53_9FUNG</name>